<feature type="compositionally biased region" description="Basic and acidic residues" evidence="1">
    <location>
        <begin position="1"/>
        <end position="11"/>
    </location>
</feature>
<feature type="region of interest" description="Disordered" evidence="1">
    <location>
        <begin position="1"/>
        <end position="27"/>
    </location>
</feature>
<name>A0AA36MNH5_9DINO</name>
<accession>A0AA36MNH5</accession>
<evidence type="ECO:0000256" key="1">
    <source>
        <dbReference type="SAM" id="MobiDB-lite"/>
    </source>
</evidence>
<sequence length="140" mass="15543">MEAADKVEDAKRRKSTNAGHDTKKPWIPESGRRIATCNCRRHDQVCSEKKASGRSLRAFVAAWYEKHFEEYQALWDGMKAGASFKADGPNWKGQAVRHLGLLPGADRCPLARDFSSSATRARSSCILTVALRGPFAYTSI</sequence>
<organism evidence="3 4">
    <name type="scientific">Effrenium voratum</name>
    <dbReference type="NCBI Taxonomy" id="2562239"/>
    <lineage>
        <taxon>Eukaryota</taxon>
        <taxon>Sar</taxon>
        <taxon>Alveolata</taxon>
        <taxon>Dinophyceae</taxon>
        <taxon>Suessiales</taxon>
        <taxon>Symbiodiniaceae</taxon>
        <taxon>Effrenium</taxon>
    </lineage>
</organism>
<evidence type="ECO:0000313" key="4">
    <source>
        <dbReference type="Proteomes" id="UP001178507"/>
    </source>
</evidence>
<gene>
    <name evidence="2" type="ORF">EVOR1521_LOCUS1010</name>
    <name evidence="3" type="ORF">EVOR1521_LOCUS6953</name>
</gene>
<comment type="caution">
    <text evidence="3">The sequence shown here is derived from an EMBL/GenBank/DDBJ whole genome shotgun (WGS) entry which is preliminary data.</text>
</comment>
<evidence type="ECO:0000313" key="3">
    <source>
        <dbReference type="EMBL" id="CAJ1378391.1"/>
    </source>
</evidence>
<dbReference type="EMBL" id="CAUJNA010000015">
    <property type="protein sequence ID" value="CAJ1370442.1"/>
    <property type="molecule type" value="Genomic_DNA"/>
</dbReference>
<dbReference type="AlphaFoldDB" id="A0AA36MNH5"/>
<dbReference type="EMBL" id="CAUJNA010000538">
    <property type="protein sequence ID" value="CAJ1378391.1"/>
    <property type="molecule type" value="Genomic_DNA"/>
</dbReference>
<evidence type="ECO:0000313" key="2">
    <source>
        <dbReference type="EMBL" id="CAJ1370442.1"/>
    </source>
</evidence>
<keyword evidence="4" id="KW-1185">Reference proteome</keyword>
<reference evidence="3" key="1">
    <citation type="submission" date="2023-08" db="EMBL/GenBank/DDBJ databases">
        <authorList>
            <person name="Chen Y."/>
            <person name="Shah S."/>
            <person name="Dougan E. K."/>
            <person name="Thang M."/>
            <person name="Chan C."/>
        </authorList>
    </citation>
    <scope>NUCLEOTIDE SEQUENCE</scope>
</reference>
<proteinExistence type="predicted"/>
<protein>
    <submittedName>
        <fullName evidence="3">Uncharacterized protein</fullName>
    </submittedName>
</protein>
<dbReference type="Proteomes" id="UP001178507">
    <property type="component" value="Unassembled WGS sequence"/>
</dbReference>